<dbReference type="AlphaFoldDB" id="A0A8S1YP32"/>
<evidence type="ECO:0000313" key="2">
    <source>
        <dbReference type="Proteomes" id="UP000683925"/>
    </source>
</evidence>
<dbReference type="Proteomes" id="UP000683925">
    <property type="component" value="Unassembled WGS sequence"/>
</dbReference>
<organism evidence="1 2">
    <name type="scientific">Paramecium octaurelia</name>
    <dbReference type="NCBI Taxonomy" id="43137"/>
    <lineage>
        <taxon>Eukaryota</taxon>
        <taxon>Sar</taxon>
        <taxon>Alveolata</taxon>
        <taxon>Ciliophora</taxon>
        <taxon>Intramacronucleata</taxon>
        <taxon>Oligohymenophorea</taxon>
        <taxon>Peniculida</taxon>
        <taxon>Parameciidae</taxon>
        <taxon>Paramecium</taxon>
    </lineage>
</organism>
<gene>
    <name evidence="1" type="ORF">POCTA_138.1.T1760002</name>
</gene>
<protein>
    <submittedName>
        <fullName evidence="1">Uncharacterized protein</fullName>
    </submittedName>
</protein>
<name>A0A8S1YP32_PAROT</name>
<proteinExistence type="predicted"/>
<sequence>MNLYNYQIKHYPQILNIHFLSTVREIVQEINNNTKKHQVIMRNHQRLIKITNILKTKRNSAKRN</sequence>
<evidence type="ECO:0000313" key="1">
    <source>
        <dbReference type="EMBL" id="CAD8214387.1"/>
    </source>
</evidence>
<reference evidence="1" key="1">
    <citation type="submission" date="2021-01" db="EMBL/GenBank/DDBJ databases">
        <authorList>
            <consortium name="Genoscope - CEA"/>
            <person name="William W."/>
        </authorList>
    </citation>
    <scope>NUCLEOTIDE SEQUENCE</scope>
</reference>
<accession>A0A8S1YP32</accession>
<dbReference type="EMBL" id="CAJJDP010000180">
    <property type="protein sequence ID" value="CAD8214387.1"/>
    <property type="molecule type" value="Genomic_DNA"/>
</dbReference>
<keyword evidence="2" id="KW-1185">Reference proteome</keyword>
<comment type="caution">
    <text evidence="1">The sequence shown here is derived from an EMBL/GenBank/DDBJ whole genome shotgun (WGS) entry which is preliminary data.</text>
</comment>